<proteinExistence type="predicted"/>
<keyword evidence="3" id="KW-1185">Reference proteome</keyword>
<keyword evidence="1" id="KW-0472">Membrane</keyword>
<dbReference type="EMBL" id="OCNH01000002">
    <property type="protein sequence ID" value="SOD90519.1"/>
    <property type="molecule type" value="Genomic_DNA"/>
</dbReference>
<dbReference type="AlphaFoldDB" id="A0A286G5W1"/>
<name>A0A286G5W1_9BACT</name>
<protein>
    <recommendedName>
        <fullName evidence="4">Redox-active disulfide protein 2</fullName>
    </recommendedName>
</protein>
<feature type="transmembrane region" description="Helical" evidence="1">
    <location>
        <begin position="21"/>
        <end position="40"/>
    </location>
</feature>
<evidence type="ECO:0000313" key="3">
    <source>
        <dbReference type="Proteomes" id="UP000219452"/>
    </source>
</evidence>
<evidence type="ECO:0000256" key="1">
    <source>
        <dbReference type="SAM" id="Phobius"/>
    </source>
</evidence>
<feature type="transmembrane region" description="Helical" evidence="1">
    <location>
        <begin position="46"/>
        <end position="64"/>
    </location>
</feature>
<gene>
    <name evidence="2" type="ORF">SAMN06269250_3448</name>
</gene>
<evidence type="ECO:0008006" key="4">
    <source>
        <dbReference type="Google" id="ProtNLM"/>
    </source>
</evidence>
<reference evidence="3" key="1">
    <citation type="submission" date="2017-09" db="EMBL/GenBank/DDBJ databases">
        <authorList>
            <person name="Varghese N."/>
            <person name="Submissions S."/>
        </authorList>
    </citation>
    <scope>NUCLEOTIDE SEQUENCE [LARGE SCALE GENOMIC DNA]</scope>
    <source>
        <strain evidence="3">DSM 29961</strain>
    </source>
</reference>
<keyword evidence="1" id="KW-0812">Transmembrane</keyword>
<dbReference type="Proteomes" id="UP000219452">
    <property type="component" value="Unassembled WGS sequence"/>
</dbReference>
<dbReference type="RefSeq" id="WP_097126973.1">
    <property type="nucleotide sequence ID" value="NZ_OCNH01000002.1"/>
</dbReference>
<organism evidence="2 3">
    <name type="scientific">Spirosoma fluviale</name>
    <dbReference type="NCBI Taxonomy" id="1597977"/>
    <lineage>
        <taxon>Bacteria</taxon>
        <taxon>Pseudomonadati</taxon>
        <taxon>Bacteroidota</taxon>
        <taxon>Cytophagia</taxon>
        <taxon>Cytophagales</taxon>
        <taxon>Cytophagaceae</taxon>
        <taxon>Spirosoma</taxon>
    </lineage>
</organism>
<dbReference type="OrthoDB" id="1263939at2"/>
<evidence type="ECO:0000313" key="2">
    <source>
        <dbReference type="EMBL" id="SOD90519.1"/>
    </source>
</evidence>
<keyword evidence="1" id="KW-1133">Transmembrane helix</keyword>
<accession>A0A286G5W1</accession>
<sequence>MKQLSELSVDELHQQQKSTRRVAGAMIGLLVSMAAVSLFLTFQKGFSVLTMLPVFFLPLALTSFDKLKKIKAELRLRG</sequence>